<keyword evidence="1" id="KW-1133">Transmembrane helix</keyword>
<evidence type="ECO:0000256" key="1">
    <source>
        <dbReference type="SAM" id="Phobius"/>
    </source>
</evidence>
<proteinExistence type="predicted"/>
<name>A0ABQ5ZRQ9_9GAMM</name>
<comment type="caution">
    <text evidence="2">The sequence shown here is derived from an EMBL/GenBank/DDBJ whole genome shotgun (WGS) entry which is preliminary data.</text>
</comment>
<keyword evidence="1" id="KW-0812">Transmembrane</keyword>
<evidence type="ECO:0000313" key="3">
    <source>
        <dbReference type="Proteomes" id="UP001156682"/>
    </source>
</evidence>
<dbReference type="Proteomes" id="UP001156682">
    <property type="component" value="Unassembled WGS sequence"/>
</dbReference>
<reference evidence="3" key="1">
    <citation type="journal article" date="2019" name="Int. J. Syst. Evol. Microbiol.">
        <title>The Global Catalogue of Microorganisms (GCM) 10K type strain sequencing project: providing services to taxonomists for standard genome sequencing and annotation.</title>
        <authorList>
            <consortium name="The Broad Institute Genomics Platform"/>
            <consortium name="The Broad Institute Genome Sequencing Center for Infectious Disease"/>
            <person name="Wu L."/>
            <person name="Ma J."/>
        </authorList>
    </citation>
    <scope>NUCLEOTIDE SEQUENCE [LARGE SCALE GENOMIC DNA]</scope>
    <source>
        <strain evidence="3">NBRC 100033</strain>
    </source>
</reference>
<dbReference type="EMBL" id="BSOR01000006">
    <property type="protein sequence ID" value="GLR62829.1"/>
    <property type="molecule type" value="Genomic_DNA"/>
</dbReference>
<gene>
    <name evidence="2" type="ORF">GCM10007878_02640</name>
</gene>
<evidence type="ECO:0000313" key="2">
    <source>
        <dbReference type="EMBL" id="GLR62829.1"/>
    </source>
</evidence>
<organism evidence="2 3">
    <name type="scientific">Marinospirillum insulare</name>
    <dbReference type="NCBI Taxonomy" id="217169"/>
    <lineage>
        <taxon>Bacteria</taxon>
        <taxon>Pseudomonadati</taxon>
        <taxon>Pseudomonadota</taxon>
        <taxon>Gammaproteobacteria</taxon>
        <taxon>Oceanospirillales</taxon>
        <taxon>Oceanospirillaceae</taxon>
        <taxon>Marinospirillum</taxon>
    </lineage>
</organism>
<keyword evidence="3" id="KW-1185">Reference proteome</keyword>
<accession>A0ABQ5ZRQ9</accession>
<protein>
    <submittedName>
        <fullName evidence="2">Uncharacterized protein</fullName>
    </submittedName>
</protein>
<feature type="transmembrane region" description="Helical" evidence="1">
    <location>
        <begin position="89"/>
        <end position="110"/>
    </location>
</feature>
<keyword evidence="1" id="KW-0472">Membrane</keyword>
<feature type="transmembrane region" description="Helical" evidence="1">
    <location>
        <begin position="43"/>
        <end position="62"/>
    </location>
</feature>
<sequence length="148" mass="17311">MLNFKQISEEVSMEDWRKLAAEADQRNEKIPEKRKGPDLLIKAIRGLSLITWVLMLVIIILVEKAKPDPETFFDRWMNLSTQQGWDLDLYRSAFFLMLSVMLLACSGLLLNSFRRRRKTDSWRVNLVLVFLMALAGSIHYLMKYKTLG</sequence>
<feature type="transmembrane region" description="Helical" evidence="1">
    <location>
        <begin position="122"/>
        <end position="142"/>
    </location>
</feature>